<keyword evidence="2" id="KW-0393">Immunoglobulin domain</keyword>
<dbReference type="FunFam" id="2.60.40.10:FF:000612">
    <property type="entry name" value="palladin isoform X1"/>
    <property type="match status" value="1"/>
</dbReference>
<feature type="region of interest" description="Disordered" evidence="3">
    <location>
        <begin position="1"/>
        <end position="54"/>
    </location>
</feature>
<feature type="region of interest" description="Disordered" evidence="3">
    <location>
        <begin position="912"/>
        <end position="942"/>
    </location>
</feature>
<dbReference type="InterPro" id="IPR036179">
    <property type="entry name" value="Ig-like_dom_sf"/>
</dbReference>
<dbReference type="SMART" id="SM00408">
    <property type="entry name" value="IGc2"/>
    <property type="match status" value="2"/>
</dbReference>
<reference evidence="6 7" key="1">
    <citation type="submission" date="2019-08" db="EMBL/GenBank/DDBJ databases">
        <authorList>
            <person name="Alioto T."/>
            <person name="Alioto T."/>
            <person name="Gomez Garrido J."/>
        </authorList>
    </citation>
    <scope>NUCLEOTIDE SEQUENCE [LARGE SCALE GENOMIC DNA]</scope>
</reference>
<evidence type="ECO:0000313" key="6">
    <source>
        <dbReference type="EMBL" id="VVC32970.1"/>
    </source>
</evidence>
<dbReference type="InterPro" id="IPR050964">
    <property type="entry name" value="Striated_Muscle_Regulatory"/>
</dbReference>
<feature type="compositionally biased region" description="Basic and acidic residues" evidence="3">
    <location>
        <begin position="997"/>
        <end position="1019"/>
    </location>
</feature>
<feature type="region of interest" description="Disordered" evidence="3">
    <location>
        <begin position="990"/>
        <end position="1033"/>
    </location>
</feature>
<feature type="compositionally biased region" description="Polar residues" evidence="3">
    <location>
        <begin position="862"/>
        <end position="873"/>
    </location>
</feature>
<dbReference type="SMART" id="SM00060">
    <property type="entry name" value="FN3"/>
    <property type="match status" value="2"/>
</dbReference>
<gene>
    <name evidence="6" type="ORF">CINCED_3A025396</name>
</gene>
<dbReference type="SUPFAM" id="SSF48726">
    <property type="entry name" value="Immunoglobulin"/>
    <property type="match status" value="2"/>
</dbReference>
<dbReference type="PROSITE" id="PS50853">
    <property type="entry name" value="FN3"/>
    <property type="match status" value="2"/>
</dbReference>
<dbReference type="GO" id="GO:0031430">
    <property type="term" value="C:M band"/>
    <property type="evidence" value="ECO:0007669"/>
    <property type="project" value="TreeGrafter"/>
</dbReference>
<feature type="domain" description="Fibronectin type-III" evidence="5">
    <location>
        <begin position="343"/>
        <end position="435"/>
    </location>
</feature>
<keyword evidence="1" id="KW-0677">Repeat</keyword>
<evidence type="ECO:0000259" key="5">
    <source>
        <dbReference type="PROSITE" id="PS50853"/>
    </source>
</evidence>
<evidence type="ECO:0000313" key="7">
    <source>
        <dbReference type="Proteomes" id="UP000325440"/>
    </source>
</evidence>
<keyword evidence="7" id="KW-1185">Reference proteome</keyword>
<feature type="region of interest" description="Disordered" evidence="3">
    <location>
        <begin position="786"/>
        <end position="893"/>
    </location>
</feature>
<dbReference type="PROSITE" id="PS50835">
    <property type="entry name" value="IG_LIKE"/>
    <property type="match status" value="2"/>
</dbReference>
<dbReference type="PANTHER" id="PTHR13817">
    <property type="entry name" value="TITIN"/>
    <property type="match status" value="1"/>
</dbReference>
<dbReference type="OrthoDB" id="6107607at2759"/>
<dbReference type="PANTHER" id="PTHR13817:SF167">
    <property type="entry name" value="MYOMESIN AND MYOSIN BINDING PROTEIN"/>
    <property type="match status" value="1"/>
</dbReference>
<dbReference type="InterPro" id="IPR013783">
    <property type="entry name" value="Ig-like_fold"/>
</dbReference>
<dbReference type="InterPro" id="IPR003598">
    <property type="entry name" value="Ig_sub2"/>
</dbReference>
<feature type="compositionally biased region" description="Low complexity" evidence="3">
    <location>
        <begin position="26"/>
        <end position="51"/>
    </location>
</feature>
<feature type="compositionally biased region" description="Acidic residues" evidence="3">
    <location>
        <begin position="1094"/>
        <end position="1111"/>
    </location>
</feature>
<evidence type="ECO:0000256" key="2">
    <source>
        <dbReference type="ARBA" id="ARBA00023319"/>
    </source>
</evidence>
<dbReference type="PRINTS" id="PR00014">
    <property type="entry name" value="FNTYPEIII"/>
</dbReference>
<dbReference type="FunFam" id="2.60.40.10:FF:000031">
    <property type="entry name" value="Myosin-binding protein C, slow type"/>
    <property type="match status" value="1"/>
</dbReference>
<dbReference type="SUPFAM" id="SSF49265">
    <property type="entry name" value="Fibronectin type III"/>
    <property type="match status" value="1"/>
</dbReference>
<feature type="domain" description="Fibronectin type-III" evidence="5">
    <location>
        <begin position="46"/>
        <end position="146"/>
    </location>
</feature>
<feature type="region of interest" description="Disordered" evidence="3">
    <location>
        <begin position="470"/>
        <end position="510"/>
    </location>
</feature>
<feature type="compositionally biased region" description="Low complexity" evidence="3">
    <location>
        <begin position="802"/>
        <end position="816"/>
    </location>
</feature>
<feature type="compositionally biased region" description="Basic and acidic residues" evidence="3">
    <location>
        <begin position="817"/>
        <end position="861"/>
    </location>
</feature>
<dbReference type="FunFam" id="2.60.40.10:FF:001806">
    <property type="entry name" value="Blast:Twitchin"/>
    <property type="match status" value="1"/>
</dbReference>
<protein>
    <submittedName>
        <fullName evidence="6">Fibronectin type III,Immunoglobulin subtype,Immunoglobulin-like domain,Immunoglobulin-like</fullName>
    </submittedName>
</protein>
<dbReference type="GO" id="GO:0045214">
    <property type="term" value="P:sarcomere organization"/>
    <property type="evidence" value="ECO:0007669"/>
    <property type="project" value="TreeGrafter"/>
</dbReference>
<feature type="compositionally biased region" description="Polar residues" evidence="3">
    <location>
        <begin position="545"/>
        <end position="565"/>
    </location>
</feature>
<dbReference type="Pfam" id="PF07679">
    <property type="entry name" value="I-set"/>
    <property type="match status" value="2"/>
</dbReference>
<dbReference type="Pfam" id="PF00041">
    <property type="entry name" value="fn3"/>
    <property type="match status" value="2"/>
</dbReference>
<dbReference type="Gene3D" id="2.60.40.10">
    <property type="entry name" value="Immunoglobulins"/>
    <property type="match status" value="4"/>
</dbReference>
<dbReference type="CDD" id="cd00096">
    <property type="entry name" value="Ig"/>
    <property type="match status" value="1"/>
</dbReference>
<evidence type="ECO:0000259" key="4">
    <source>
        <dbReference type="PROSITE" id="PS50835"/>
    </source>
</evidence>
<dbReference type="InterPro" id="IPR007110">
    <property type="entry name" value="Ig-like_dom"/>
</dbReference>
<dbReference type="InterPro" id="IPR013098">
    <property type="entry name" value="Ig_I-set"/>
</dbReference>
<feature type="domain" description="Ig-like" evidence="4">
    <location>
        <begin position="152"/>
        <end position="240"/>
    </location>
</feature>
<feature type="region of interest" description="Disordered" evidence="3">
    <location>
        <begin position="524"/>
        <end position="565"/>
    </location>
</feature>
<dbReference type="SMART" id="SM00409">
    <property type="entry name" value="IG"/>
    <property type="match status" value="2"/>
</dbReference>
<accession>A0A5E4ML36</accession>
<dbReference type="InterPro" id="IPR003961">
    <property type="entry name" value="FN3_dom"/>
</dbReference>
<evidence type="ECO:0000256" key="3">
    <source>
        <dbReference type="SAM" id="MobiDB-lite"/>
    </source>
</evidence>
<feature type="compositionally biased region" description="Pro residues" evidence="3">
    <location>
        <begin position="1022"/>
        <end position="1031"/>
    </location>
</feature>
<name>A0A5E4ML36_9HEMI</name>
<evidence type="ECO:0000256" key="1">
    <source>
        <dbReference type="ARBA" id="ARBA00022737"/>
    </source>
</evidence>
<dbReference type="AlphaFoldDB" id="A0A5E4ML36"/>
<dbReference type="Proteomes" id="UP000325440">
    <property type="component" value="Unassembled WGS sequence"/>
</dbReference>
<dbReference type="EMBL" id="CABPRJ010000961">
    <property type="protein sequence ID" value="VVC32970.1"/>
    <property type="molecule type" value="Genomic_DNA"/>
</dbReference>
<dbReference type="InterPro" id="IPR003599">
    <property type="entry name" value="Ig_sub"/>
</dbReference>
<feature type="domain" description="Ig-like" evidence="4">
    <location>
        <begin position="244"/>
        <end position="338"/>
    </location>
</feature>
<proteinExistence type="predicted"/>
<dbReference type="InterPro" id="IPR036116">
    <property type="entry name" value="FN3_sf"/>
</dbReference>
<dbReference type="CDD" id="cd00063">
    <property type="entry name" value="FN3"/>
    <property type="match status" value="2"/>
</dbReference>
<feature type="region of interest" description="Disordered" evidence="3">
    <location>
        <begin position="1090"/>
        <end position="1140"/>
    </location>
</feature>
<organism evidence="6 7">
    <name type="scientific">Cinara cedri</name>
    <dbReference type="NCBI Taxonomy" id="506608"/>
    <lineage>
        <taxon>Eukaryota</taxon>
        <taxon>Metazoa</taxon>
        <taxon>Ecdysozoa</taxon>
        <taxon>Arthropoda</taxon>
        <taxon>Hexapoda</taxon>
        <taxon>Insecta</taxon>
        <taxon>Pterygota</taxon>
        <taxon>Neoptera</taxon>
        <taxon>Paraneoptera</taxon>
        <taxon>Hemiptera</taxon>
        <taxon>Sternorrhyncha</taxon>
        <taxon>Aphidomorpha</taxon>
        <taxon>Aphidoidea</taxon>
        <taxon>Aphididae</taxon>
        <taxon>Lachninae</taxon>
        <taxon>Cinara</taxon>
    </lineage>
</organism>
<sequence length="1196" mass="132481">MGNSSSHSKHSSRRHQRDDRGGGSSYYGRRPSSSTSSGAPGGAPSAPGKPYLVVASPADEPDVITVKWKSPSNDGGSRITGYVVEHRRTISPHWVRATPGTVQQNHLTLSGLEPGWRYQFRVKAANASGHSPPSIVSDPVSITVHRTAVVAPVFVRGIEDRVALENEQVKFEVEFEGTPTPKISWYKDGFELFSNRRQRVNTDNGVSTLYIHQAEYSDEGEIKCSATNKAGHAITKARLRLEAPPMVRLPQDYEEGLLLEQNEPMRLKVSVSGRPLPQVTWLHDGEEIRGGDRFEVIHTDKYAALKLASIKRSDRGCYQIQAVNPLGEHTASFLVTVTDRPSPPGKVHVSKTSGKSVTLSWKPPEDDGGCKIGNYIIEYNRVGWDMWLKASTSRLLTADLDDLLEGSEYRFRVKAENPYGISVPSEMSDLIFFPDIKRGIYKPVITTSLLSEDEEGLVKVQETGMFEYFGRKSKSPEPPLKSRKLSVDEVSPPVPKRRKKKPKADLNSSESDIYKSLSSFDVSETRQQPIEQKDHWGLPPRLKANNANLKDLPNSQKATSLDYKTQGNSTDSLLLLNFERGPAPPISLSSPELGVESEAFEEHIRNSYSSSELLYERNLSRFNGYSNDDKLSSEAQKIAIYAMDRKDSLRRSPITRISNEGSEDKSILSDSDSIQSVVEISKKTSSYVSLAKSIEEKMEDEFKETINDDSDIMVPSTSFSGLELQTSKAHSDGEEYVSDNSSDEEFMKFGSGKRALEHNTSSAFFSTVYYDDDYLSDQKLSDRERSISPAANVAPEKSDAISQDSLNNSDSVSSDGDYSRSDKDNNDSRSDKDNDDSRSDKDNDNSQSDKDNDGDDAEKSSESPSNSGQTVENQRAHNPDEICTVESDDIYRPRDGIPKYVMLPNPFYRNHTAATADGSSGPGGTVPPEIPKREENNGGGHMSIPVITVTEMTEERYGPNTPILKQIFVPTFAGQNESYYDKYNNVNSSTFNTLSKRSPERDADREPVDDGGDRGHGDFDPQSPPETPSPPDAQENAEMIAVKRYGDIVERYSGVAKKTASKTYLDFEQLKMAAAVEHDQPVVDAAADGYYESGTEDGDYDDRDGDGDEYGDGNSAADEPETGSQNDDSATPDHRQLATGPAVTEPNAIPYLKIFGNLSLALLGFWLYAFKDERLSVPIFGFLSFRFFKTQIWDRI</sequence>